<dbReference type="EMBL" id="BKCJ010000969">
    <property type="protein sequence ID" value="GEU37762.1"/>
    <property type="molecule type" value="Genomic_DNA"/>
</dbReference>
<evidence type="ECO:0000313" key="1">
    <source>
        <dbReference type="EMBL" id="GEU37762.1"/>
    </source>
</evidence>
<name>A0A6L2JM79_TANCI</name>
<protein>
    <submittedName>
        <fullName evidence="1">Uncharacterized protein</fullName>
    </submittedName>
</protein>
<gene>
    <name evidence="1" type="ORF">Tci_009740</name>
</gene>
<sequence>MHQTYEKSSLAMTHKLNDMIELPKSQPKETYKEDLEYEMVMVKKPSTSFKVYTPPMTYLKEVETTIGIPREDEPLDQTKLKDVGVDTCNHDIPISSKEIYNVDEPKPQPQPKPLPNCLPLDISPGDKKGLETLIKPHSPDSFRMKVIDPLTIHTPPSPHVASFHPKDIYCYYHPCVDDPKKHYGFKPGLLGQSRFLGVDISNLEVIENNFLR</sequence>
<reference evidence="1" key="1">
    <citation type="journal article" date="2019" name="Sci. Rep.">
        <title>Draft genome of Tanacetum cinerariifolium, the natural source of mosquito coil.</title>
        <authorList>
            <person name="Yamashiro T."/>
            <person name="Shiraishi A."/>
            <person name="Satake H."/>
            <person name="Nakayama K."/>
        </authorList>
    </citation>
    <scope>NUCLEOTIDE SEQUENCE</scope>
</reference>
<accession>A0A6L2JM79</accession>
<comment type="caution">
    <text evidence="1">The sequence shown here is derived from an EMBL/GenBank/DDBJ whole genome shotgun (WGS) entry which is preliminary data.</text>
</comment>
<organism evidence="1">
    <name type="scientific">Tanacetum cinerariifolium</name>
    <name type="common">Dalmatian daisy</name>
    <name type="synonym">Chrysanthemum cinerariifolium</name>
    <dbReference type="NCBI Taxonomy" id="118510"/>
    <lineage>
        <taxon>Eukaryota</taxon>
        <taxon>Viridiplantae</taxon>
        <taxon>Streptophyta</taxon>
        <taxon>Embryophyta</taxon>
        <taxon>Tracheophyta</taxon>
        <taxon>Spermatophyta</taxon>
        <taxon>Magnoliopsida</taxon>
        <taxon>eudicotyledons</taxon>
        <taxon>Gunneridae</taxon>
        <taxon>Pentapetalae</taxon>
        <taxon>asterids</taxon>
        <taxon>campanulids</taxon>
        <taxon>Asterales</taxon>
        <taxon>Asteraceae</taxon>
        <taxon>Asteroideae</taxon>
        <taxon>Anthemideae</taxon>
        <taxon>Anthemidinae</taxon>
        <taxon>Tanacetum</taxon>
    </lineage>
</organism>
<proteinExistence type="predicted"/>
<dbReference type="AlphaFoldDB" id="A0A6L2JM79"/>